<dbReference type="RefSeq" id="WP_127490046.1">
    <property type="nucleotide sequence ID" value="NZ_CP022572.1"/>
</dbReference>
<dbReference type="Pfam" id="PF01909">
    <property type="entry name" value="NTP_transf_2"/>
    <property type="match status" value="1"/>
</dbReference>
<protein>
    <submittedName>
        <fullName evidence="2">DNA polymerase III subunit beta</fullName>
    </submittedName>
</protein>
<reference evidence="2 3" key="1">
    <citation type="submission" date="2017-07" db="EMBL/GenBank/DDBJ databases">
        <title>The complete genome sequence of Bacillus mesonae strain H20-5, an efficient strain improving plant abiotic stress resistance.</title>
        <authorList>
            <person name="Kim S.Y."/>
            <person name="Song H."/>
            <person name="Sang M.K."/>
            <person name="Weon H.-Y."/>
            <person name="Song J."/>
        </authorList>
    </citation>
    <scope>NUCLEOTIDE SEQUENCE [LARGE SCALE GENOMIC DNA]</scope>
    <source>
        <strain evidence="2 3">H20-5</strain>
    </source>
</reference>
<organism evidence="2 3">
    <name type="scientific">Neobacillus mesonae</name>
    <dbReference type="NCBI Taxonomy" id="1193713"/>
    <lineage>
        <taxon>Bacteria</taxon>
        <taxon>Bacillati</taxon>
        <taxon>Bacillota</taxon>
        <taxon>Bacilli</taxon>
        <taxon>Bacillales</taxon>
        <taxon>Bacillaceae</taxon>
        <taxon>Neobacillus</taxon>
    </lineage>
</organism>
<feature type="domain" description="Polymerase nucleotidyl transferase" evidence="1">
    <location>
        <begin position="9"/>
        <end position="67"/>
    </location>
</feature>
<proteinExistence type="predicted"/>
<dbReference type="Proteomes" id="UP000282892">
    <property type="component" value="Chromosome"/>
</dbReference>
<evidence type="ECO:0000259" key="1">
    <source>
        <dbReference type="Pfam" id="PF01909"/>
    </source>
</evidence>
<dbReference type="CDD" id="cd05403">
    <property type="entry name" value="NT_KNTase_like"/>
    <property type="match status" value="1"/>
</dbReference>
<dbReference type="OrthoDB" id="68332at2"/>
<dbReference type="SUPFAM" id="SSF81301">
    <property type="entry name" value="Nucleotidyltransferase"/>
    <property type="match status" value="1"/>
</dbReference>
<dbReference type="InterPro" id="IPR043519">
    <property type="entry name" value="NT_sf"/>
</dbReference>
<dbReference type="AlphaFoldDB" id="A0A3T0I3T3"/>
<gene>
    <name evidence="2" type="ORF">CHR53_23685</name>
</gene>
<dbReference type="Gene3D" id="3.30.460.10">
    <property type="entry name" value="Beta Polymerase, domain 2"/>
    <property type="match status" value="1"/>
</dbReference>
<name>A0A3T0I3T3_9BACI</name>
<sequence>MLPQELAVMKVCESLKADPLVQAIFLKGSMGRGEHDEYSDIDLYCLVAKDEEKLFLQQRLEHLEAYRRVIFYDDFFIIAPQMIAVYDDLIHIDLFTVTADTFVEKDYFKVLYDPKYLLDPYKGTQSLELSEDEFRDDVNDVAWFLFQYKKAAARGNSIWAVKMLTNVLHHLTRVLLCRHAPHRAQLGLKTVQRNLDHDIVLKIENILEHNTPSGHPMAARLICSLVSPELKWICQHVAGADHIKLFLEKMVKSLLEETS</sequence>
<evidence type="ECO:0000313" key="2">
    <source>
        <dbReference type="EMBL" id="AZU64015.1"/>
    </source>
</evidence>
<dbReference type="GO" id="GO:0016779">
    <property type="term" value="F:nucleotidyltransferase activity"/>
    <property type="evidence" value="ECO:0007669"/>
    <property type="project" value="InterPro"/>
</dbReference>
<dbReference type="InterPro" id="IPR002934">
    <property type="entry name" value="Polymerase_NTP_transf_dom"/>
</dbReference>
<keyword evidence="3" id="KW-1185">Reference proteome</keyword>
<accession>A0A3T0I3T3</accession>
<dbReference type="KEGG" id="nmk:CHR53_23685"/>
<dbReference type="EMBL" id="CP022572">
    <property type="protein sequence ID" value="AZU64015.1"/>
    <property type="molecule type" value="Genomic_DNA"/>
</dbReference>
<evidence type="ECO:0000313" key="3">
    <source>
        <dbReference type="Proteomes" id="UP000282892"/>
    </source>
</evidence>